<sequence length="184" mass="19975">MTPAEIVGLLAEPDRLRVVAALVLGARTPADVGATTGLAPREVGRALQKLQAAGLVDDKLEVRAELFKEAARSAAPVVPVEDLGYADPGVEQVVARFVRDGRLLSFPAQGAKRRMVLEHVAQSFEPGVRYPEREVDAVLRAWTDGGAADHATLRRYLVDHQLLARDAGEYWRSGGWIDVLDESD</sequence>
<protein>
    <submittedName>
        <fullName evidence="2">DUF2087 domain-containing protein</fullName>
    </submittedName>
</protein>
<gene>
    <name evidence="2" type="ORF">MMF94_04425</name>
</gene>
<keyword evidence="3" id="KW-1185">Reference proteome</keyword>
<dbReference type="Proteomes" id="UP001299970">
    <property type="component" value="Unassembled WGS sequence"/>
</dbReference>
<organism evidence="2 3">
    <name type="scientific">Pseudonocardia alaniniphila</name>
    <dbReference type="NCBI Taxonomy" id="75291"/>
    <lineage>
        <taxon>Bacteria</taxon>
        <taxon>Bacillati</taxon>
        <taxon>Actinomycetota</taxon>
        <taxon>Actinomycetes</taxon>
        <taxon>Pseudonocardiales</taxon>
        <taxon>Pseudonocardiaceae</taxon>
        <taxon>Pseudonocardia</taxon>
    </lineage>
</organism>
<dbReference type="SUPFAM" id="SSF46785">
    <property type="entry name" value="Winged helix' DNA-binding domain"/>
    <property type="match status" value="1"/>
</dbReference>
<name>A0ABS9T8S3_9PSEU</name>
<reference evidence="2 3" key="1">
    <citation type="submission" date="2022-03" db="EMBL/GenBank/DDBJ databases">
        <title>Pseudonocardia alaer sp. nov., a novel actinomycete isolated from reed forest soil.</title>
        <authorList>
            <person name="Wang L."/>
        </authorList>
    </citation>
    <scope>NUCLEOTIDE SEQUENCE [LARGE SCALE GENOMIC DNA]</scope>
    <source>
        <strain evidence="2 3">Y-16303</strain>
    </source>
</reference>
<dbReference type="InterPro" id="IPR036388">
    <property type="entry name" value="WH-like_DNA-bd_sf"/>
</dbReference>
<evidence type="ECO:0000313" key="3">
    <source>
        <dbReference type="Proteomes" id="UP001299970"/>
    </source>
</evidence>
<evidence type="ECO:0000313" key="2">
    <source>
        <dbReference type="EMBL" id="MCH6164920.1"/>
    </source>
</evidence>
<dbReference type="Pfam" id="PF09860">
    <property type="entry name" value="DUF2087"/>
    <property type="match status" value="1"/>
</dbReference>
<dbReference type="RefSeq" id="WP_241034937.1">
    <property type="nucleotide sequence ID" value="NZ_BAAAJF010000009.1"/>
</dbReference>
<dbReference type="InterPro" id="IPR036390">
    <property type="entry name" value="WH_DNA-bd_sf"/>
</dbReference>
<dbReference type="EMBL" id="JAKXMK010000003">
    <property type="protein sequence ID" value="MCH6164920.1"/>
    <property type="molecule type" value="Genomic_DNA"/>
</dbReference>
<proteinExistence type="predicted"/>
<comment type="caution">
    <text evidence="2">The sequence shown here is derived from an EMBL/GenBank/DDBJ whole genome shotgun (WGS) entry which is preliminary data.</text>
</comment>
<dbReference type="Gene3D" id="1.10.10.10">
    <property type="entry name" value="Winged helix-like DNA-binding domain superfamily/Winged helix DNA-binding domain"/>
    <property type="match status" value="1"/>
</dbReference>
<dbReference type="InterPro" id="IPR018656">
    <property type="entry name" value="DUF2087"/>
</dbReference>
<feature type="domain" description="DUF2087" evidence="1">
    <location>
        <begin position="102"/>
        <end position="172"/>
    </location>
</feature>
<accession>A0ABS9T8S3</accession>
<evidence type="ECO:0000259" key="1">
    <source>
        <dbReference type="Pfam" id="PF09860"/>
    </source>
</evidence>